<dbReference type="PANTHER" id="PTHR42648">
    <property type="entry name" value="TRANSPOSASE, PUTATIVE-RELATED"/>
    <property type="match status" value="1"/>
</dbReference>
<evidence type="ECO:0000256" key="1">
    <source>
        <dbReference type="SAM" id="Phobius"/>
    </source>
</evidence>
<organism evidence="3 4">
    <name type="scientific">Taxus chinensis</name>
    <name type="common">Chinese yew</name>
    <name type="synonym">Taxus wallichiana var. chinensis</name>
    <dbReference type="NCBI Taxonomy" id="29808"/>
    <lineage>
        <taxon>Eukaryota</taxon>
        <taxon>Viridiplantae</taxon>
        <taxon>Streptophyta</taxon>
        <taxon>Embryophyta</taxon>
        <taxon>Tracheophyta</taxon>
        <taxon>Spermatophyta</taxon>
        <taxon>Pinopsida</taxon>
        <taxon>Pinidae</taxon>
        <taxon>Conifers II</taxon>
        <taxon>Cupressales</taxon>
        <taxon>Taxaceae</taxon>
        <taxon>Taxus</taxon>
    </lineage>
</organism>
<comment type="caution">
    <text evidence="3">The sequence shown here is derived from an EMBL/GenBank/DDBJ whole genome shotgun (WGS) entry which is preliminary data.</text>
</comment>
<sequence>NETGLMLKCLRSNNGGEYCSNEFDYYCSKNGIRRKKTVSGTPQQNGVSERMNRTIMERARSMRLHVGIPLSFWVEVVSIVMYLINRGPSSALDGGIPKEAWYGKKVDYSFLRVFGYEVFFHIDKDDRTKLEA</sequence>
<protein>
    <recommendedName>
        <fullName evidence="2">Integrase catalytic domain-containing protein</fullName>
    </recommendedName>
</protein>
<dbReference type="Proteomes" id="UP000824469">
    <property type="component" value="Unassembled WGS sequence"/>
</dbReference>
<evidence type="ECO:0000313" key="3">
    <source>
        <dbReference type="EMBL" id="KAH9321990.1"/>
    </source>
</evidence>
<feature type="non-terminal residue" evidence="3">
    <location>
        <position position="1"/>
    </location>
</feature>
<keyword evidence="1" id="KW-1133">Transmembrane helix</keyword>
<proteinExistence type="predicted"/>
<dbReference type="GO" id="GO:0015074">
    <property type="term" value="P:DNA integration"/>
    <property type="evidence" value="ECO:0007669"/>
    <property type="project" value="InterPro"/>
</dbReference>
<dbReference type="EMBL" id="JAHRHJ020000003">
    <property type="protein sequence ID" value="KAH9321990.1"/>
    <property type="molecule type" value="Genomic_DNA"/>
</dbReference>
<feature type="domain" description="Integrase catalytic" evidence="2">
    <location>
        <begin position="1"/>
        <end position="105"/>
    </location>
</feature>
<gene>
    <name evidence="3" type="ORF">KI387_016629</name>
</gene>
<dbReference type="Gene3D" id="3.30.420.10">
    <property type="entry name" value="Ribonuclease H-like superfamily/Ribonuclease H"/>
    <property type="match status" value="1"/>
</dbReference>
<evidence type="ECO:0000313" key="4">
    <source>
        <dbReference type="Proteomes" id="UP000824469"/>
    </source>
</evidence>
<dbReference type="InterPro" id="IPR036397">
    <property type="entry name" value="RNaseH_sf"/>
</dbReference>
<reference evidence="3 4" key="1">
    <citation type="journal article" date="2021" name="Nat. Plants">
        <title>The Taxus genome provides insights into paclitaxel biosynthesis.</title>
        <authorList>
            <person name="Xiong X."/>
            <person name="Gou J."/>
            <person name="Liao Q."/>
            <person name="Li Y."/>
            <person name="Zhou Q."/>
            <person name="Bi G."/>
            <person name="Li C."/>
            <person name="Du R."/>
            <person name="Wang X."/>
            <person name="Sun T."/>
            <person name="Guo L."/>
            <person name="Liang H."/>
            <person name="Lu P."/>
            <person name="Wu Y."/>
            <person name="Zhang Z."/>
            <person name="Ro D.K."/>
            <person name="Shang Y."/>
            <person name="Huang S."/>
            <person name="Yan J."/>
        </authorList>
    </citation>
    <scope>NUCLEOTIDE SEQUENCE [LARGE SCALE GENOMIC DNA]</scope>
    <source>
        <strain evidence="3">Ta-2019</strain>
    </source>
</reference>
<keyword evidence="1" id="KW-0472">Membrane</keyword>
<evidence type="ECO:0000259" key="2">
    <source>
        <dbReference type="PROSITE" id="PS50994"/>
    </source>
</evidence>
<dbReference type="InterPro" id="IPR039537">
    <property type="entry name" value="Retrotran_Ty1/copia-like"/>
</dbReference>
<dbReference type="GO" id="GO:0003676">
    <property type="term" value="F:nucleic acid binding"/>
    <property type="evidence" value="ECO:0007669"/>
    <property type="project" value="InterPro"/>
</dbReference>
<dbReference type="AlphaFoldDB" id="A0AA38GJ64"/>
<keyword evidence="4" id="KW-1185">Reference proteome</keyword>
<feature type="transmembrane region" description="Helical" evidence="1">
    <location>
        <begin position="64"/>
        <end position="84"/>
    </location>
</feature>
<accession>A0AA38GJ64</accession>
<dbReference type="InterPro" id="IPR001584">
    <property type="entry name" value="Integrase_cat-core"/>
</dbReference>
<keyword evidence="1" id="KW-0812">Transmembrane</keyword>
<dbReference type="PROSITE" id="PS50994">
    <property type="entry name" value="INTEGRASE"/>
    <property type="match status" value="1"/>
</dbReference>
<dbReference type="SUPFAM" id="SSF53098">
    <property type="entry name" value="Ribonuclease H-like"/>
    <property type="match status" value="1"/>
</dbReference>
<name>A0AA38GJ64_TAXCH</name>
<dbReference type="PANTHER" id="PTHR42648:SF28">
    <property type="entry name" value="TRANSPOSON-ENCODED PROTEIN WITH RIBONUCLEASE H-LIKE AND RETROVIRUS ZINC FINGER-LIKE DOMAINS"/>
    <property type="match status" value="1"/>
</dbReference>
<dbReference type="InterPro" id="IPR012337">
    <property type="entry name" value="RNaseH-like_sf"/>
</dbReference>